<proteinExistence type="predicted"/>
<dbReference type="InterPro" id="IPR018640">
    <property type="entry name" value="DUF2063"/>
</dbReference>
<name>A0A1T1AP24_RHOFE</name>
<dbReference type="EMBL" id="MTJN01000002">
    <property type="protein sequence ID" value="OOV05876.1"/>
    <property type="molecule type" value="Genomic_DNA"/>
</dbReference>
<organism evidence="2 3">
    <name type="scientific">Rhodoferax fermentans</name>
    <dbReference type="NCBI Taxonomy" id="28066"/>
    <lineage>
        <taxon>Bacteria</taxon>
        <taxon>Pseudomonadati</taxon>
        <taxon>Pseudomonadota</taxon>
        <taxon>Betaproteobacteria</taxon>
        <taxon>Burkholderiales</taxon>
        <taxon>Comamonadaceae</taxon>
        <taxon>Rhodoferax</taxon>
    </lineage>
</organism>
<evidence type="ECO:0000313" key="2">
    <source>
        <dbReference type="EMBL" id="OOV05876.1"/>
    </source>
</evidence>
<dbReference type="RefSeq" id="WP_078363656.1">
    <property type="nucleotide sequence ID" value="NZ_MTJN01000002.1"/>
</dbReference>
<dbReference type="Pfam" id="PF09836">
    <property type="entry name" value="DUF2063"/>
    <property type="match status" value="1"/>
</dbReference>
<protein>
    <submittedName>
        <fullName evidence="2">DUF2063 domain-containing protein</fullName>
    </submittedName>
</protein>
<dbReference type="STRING" id="28066.RF819_03350"/>
<dbReference type="AlphaFoldDB" id="A0A1T1AP24"/>
<dbReference type="Gene3D" id="1.10.150.690">
    <property type="entry name" value="DUF2063"/>
    <property type="match status" value="1"/>
</dbReference>
<reference evidence="2 3" key="1">
    <citation type="submission" date="2017-01" db="EMBL/GenBank/DDBJ databases">
        <title>Genome sequencing of Rhodoferax fermentans JCM 7819.</title>
        <authorList>
            <person name="Kim Y.J."/>
            <person name="Farh M.E.-A."/>
            <person name="Yang D.-C."/>
        </authorList>
    </citation>
    <scope>NUCLEOTIDE SEQUENCE [LARGE SCALE GENOMIC DNA]</scope>
    <source>
        <strain evidence="2 3">JCM 7819</strain>
    </source>
</reference>
<dbReference type="InterPro" id="IPR044922">
    <property type="entry name" value="DUF2063_N_sf"/>
</dbReference>
<feature type="domain" description="Putative DNA-binding" evidence="1">
    <location>
        <begin position="3"/>
        <end position="94"/>
    </location>
</feature>
<gene>
    <name evidence="2" type="ORF">RF819_03350</name>
</gene>
<dbReference type="OrthoDB" id="4146344at2"/>
<comment type="caution">
    <text evidence="2">The sequence shown here is derived from an EMBL/GenBank/DDBJ whole genome shotgun (WGS) entry which is preliminary data.</text>
</comment>
<sequence>MSTQADFAEALLNPDLTCPGGLHSWNGSNPATRFAVYRNNVMVSLVDALADTYPVVQALVGKEFFSAMARVYAQARPPRSPVLAYYGQDFAAFIHSFAPAASVPYLADVARLEMARVLAYHAADVTSIAPQTLQEVLTDPQQLASARLILHPSAQIIASPFAVLSIWAAHQDKDNPSAFDPTPAQTVLVFRLGLAVDMLELLKGTAHFVQTLHKGDSLLTAASQAAEYDAEFDLTQTLALLLRLQLVTDVTTEKA</sequence>
<accession>A0A1T1AP24</accession>
<keyword evidence="3" id="KW-1185">Reference proteome</keyword>
<evidence type="ECO:0000259" key="1">
    <source>
        <dbReference type="Pfam" id="PF09836"/>
    </source>
</evidence>
<dbReference type="Proteomes" id="UP000190750">
    <property type="component" value="Unassembled WGS sequence"/>
</dbReference>
<evidence type="ECO:0000313" key="3">
    <source>
        <dbReference type="Proteomes" id="UP000190750"/>
    </source>
</evidence>